<accession>A0AAD8ETI2</accession>
<dbReference type="GO" id="GO:0006094">
    <property type="term" value="P:gluconeogenesis"/>
    <property type="evidence" value="ECO:0007669"/>
    <property type="project" value="UniProtKB-KW"/>
</dbReference>
<gene>
    <name evidence="6" type="ORF">Bpfe_031213</name>
</gene>
<dbReference type="EC" id="5.3.1.1" evidence="4"/>
<dbReference type="AlphaFoldDB" id="A0AAD8ETI2"/>
<dbReference type="GO" id="GO:0004807">
    <property type="term" value="F:triose-phosphate isomerase activity"/>
    <property type="evidence" value="ECO:0007669"/>
    <property type="project" value="UniProtKB-EC"/>
</dbReference>
<comment type="caution">
    <text evidence="6">The sequence shown here is derived from an EMBL/GenBank/DDBJ whole genome shotgun (WGS) entry which is preliminary data.</text>
</comment>
<evidence type="ECO:0000256" key="4">
    <source>
        <dbReference type="RuleBase" id="RU363013"/>
    </source>
</evidence>
<dbReference type="InterPro" id="IPR000652">
    <property type="entry name" value="Triosephosphate_isomerase"/>
</dbReference>
<evidence type="ECO:0000256" key="5">
    <source>
        <dbReference type="SAM" id="MobiDB-lite"/>
    </source>
</evidence>
<dbReference type="Proteomes" id="UP001233172">
    <property type="component" value="Unassembled WGS sequence"/>
</dbReference>
<reference evidence="6" key="1">
    <citation type="journal article" date="2023" name="PLoS Negl. Trop. Dis.">
        <title>A genome sequence for Biomphalaria pfeifferi, the major vector snail for the human-infecting parasite Schistosoma mansoni.</title>
        <authorList>
            <person name="Bu L."/>
            <person name="Lu L."/>
            <person name="Laidemitt M.R."/>
            <person name="Zhang S.M."/>
            <person name="Mutuku M."/>
            <person name="Mkoji G."/>
            <person name="Steinauer M."/>
            <person name="Loker E.S."/>
        </authorList>
    </citation>
    <scope>NUCLEOTIDE SEQUENCE</scope>
    <source>
        <strain evidence="6">KasaAsao</strain>
    </source>
</reference>
<comment type="similarity">
    <text evidence="1 4">Belongs to the triosephosphate isomerase family.</text>
</comment>
<dbReference type="CDD" id="cd00311">
    <property type="entry name" value="TIM"/>
    <property type="match status" value="1"/>
</dbReference>
<comment type="subunit">
    <text evidence="2">Homodimer.</text>
</comment>
<evidence type="ECO:0000313" key="6">
    <source>
        <dbReference type="EMBL" id="KAK0039380.1"/>
    </source>
</evidence>
<feature type="region of interest" description="Disordered" evidence="5">
    <location>
        <begin position="232"/>
        <end position="277"/>
    </location>
</feature>
<organism evidence="6 7">
    <name type="scientific">Biomphalaria pfeifferi</name>
    <name type="common">Bloodfluke planorb</name>
    <name type="synonym">Freshwater snail</name>
    <dbReference type="NCBI Taxonomy" id="112525"/>
    <lineage>
        <taxon>Eukaryota</taxon>
        <taxon>Metazoa</taxon>
        <taxon>Spiralia</taxon>
        <taxon>Lophotrochozoa</taxon>
        <taxon>Mollusca</taxon>
        <taxon>Gastropoda</taxon>
        <taxon>Heterobranchia</taxon>
        <taxon>Euthyneura</taxon>
        <taxon>Panpulmonata</taxon>
        <taxon>Hygrophila</taxon>
        <taxon>Lymnaeoidea</taxon>
        <taxon>Planorbidae</taxon>
        <taxon>Biomphalaria</taxon>
    </lineage>
</organism>
<keyword evidence="7" id="KW-1185">Reference proteome</keyword>
<keyword evidence="4" id="KW-0324">Glycolysis</keyword>
<dbReference type="NCBIfam" id="TIGR00419">
    <property type="entry name" value="tim"/>
    <property type="match status" value="1"/>
</dbReference>
<comment type="pathway">
    <text evidence="4">Carbohydrate biosynthesis; gluconeogenesis.</text>
</comment>
<dbReference type="GO" id="GO:0019563">
    <property type="term" value="P:glycerol catabolic process"/>
    <property type="evidence" value="ECO:0007669"/>
    <property type="project" value="TreeGrafter"/>
</dbReference>
<dbReference type="InterPro" id="IPR020861">
    <property type="entry name" value="Triosephosphate_isomerase_AS"/>
</dbReference>
<name>A0AAD8ETI2_BIOPF</name>
<dbReference type="PROSITE" id="PS00171">
    <property type="entry name" value="TIM_1"/>
    <property type="match status" value="1"/>
</dbReference>
<dbReference type="Gene3D" id="3.20.20.70">
    <property type="entry name" value="Aldolase class I"/>
    <property type="match status" value="1"/>
</dbReference>
<feature type="compositionally biased region" description="Basic and acidic residues" evidence="5">
    <location>
        <begin position="232"/>
        <end position="250"/>
    </location>
</feature>
<evidence type="ECO:0000256" key="2">
    <source>
        <dbReference type="ARBA" id="ARBA00011738"/>
    </source>
</evidence>
<dbReference type="GO" id="GO:0046166">
    <property type="term" value="P:glyceraldehyde-3-phosphate biosynthetic process"/>
    <property type="evidence" value="ECO:0007669"/>
    <property type="project" value="TreeGrafter"/>
</dbReference>
<dbReference type="PROSITE" id="PS51440">
    <property type="entry name" value="TIM_2"/>
    <property type="match status" value="1"/>
</dbReference>
<evidence type="ECO:0000256" key="3">
    <source>
        <dbReference type="ARBA" id="ARBA00023235"/>
    </source>
</evidence>
<keyword evidence="4" id="KW-0312">Gluconeogenesis</keyword>
<reference evidence="6" key="2">
    <citation type="submission" date="2023-04" db="EMBL/GenBank/DDBJ databases">
        <authorList>
            <person name="Bu L."/>
            <person name="Lu L."/>
            <person name="Laidemitt M.R."/>
            <person name="Zhang S.M."/>
            <person name="Mutuku M."/>
            <person name="Mkoji G."/>
            <person name="Steinauer M."/>
            <person name="Loker E.S."/>
        </authorList>
    </citation>
    <scope>NUCLEOTIDE SEQUENCE</scope>
    <source>
        <strain evidence="6">KasaAsao</strain>
        <tissue evidence="6">Whole Snail</tissue>
    </source>
</reference>
<dbReference type="GO" id="GO:0006096">
    <property type="term" value="P:glycolytic process"/>
    <property type="evidence" value="ECO:0007669"/>
    <property type="project" value="UniProtKB-KW"/>
</dbReference>
<dbReference type="InterPro" id="IPR013785">
    <property type="entry name" value="Aldolase_TIM"/>
</dbReference>
<protein>
    <recommendedName>
        <fullName evidence="4">Triosephosphate isomerase</fullName>
        <ecNumber evidence="4">5.3.1.1</ecNumber>
    </recommendedName>
</protein>
<evidence type="ECO:0000256" key="1">
    <source>
        <dbReference type="ARBA" id="ARBA00007422"/>
    </source>
</evidence>
<dbReference type="SUPFAM" id="SSF51351">
    <property type="entry name" value="Triosephosphate isomerase (TIM)"/>
    <property type="match status" value="1"/>
</dbReference>
<keyword evidence="3 4" id="KW-0413">Isomerase</keyword>
<feature type="compositionally biased region" description="Basic and acidic residues" evidence="5">
    <location>
        <begin position="260"/>
        <end position="277"/>
    </location>
</feature>
<dbReference type="InterPro" id="IPR035990">
    <property type="entry name" value="TIM_sf"/>
</dbReference>
<comment type="pathway">
    <text evidence="4">Carbohydrate degradation; glycolysis; D-glyceraldehyde 3-phosphate from glycerone phosphate: step 1/1.</text>
</comment>
<dbReference type="EMBL" id="JASAOG010000451">
    <property type="protein sequence ID" value="KAK0039380.1"/>
    <property type="molecule type" value="Genomic_DNA"/>
</dbReference>
<proteinExistence type="inferred from homology"/>
<evidence type="ECO:0000313" key="7">
    <source>
        <dbReference type="Proteomes" id="UP001233172"/>
    </source>
</evidence>
<dbReference type="PANTHER" id="PTHR21139:SF42">
    <property type="entry name" value="TRIOSEPHOSPHATE ISOMERASE"/>
    <property type="match status" value="1"/>
</dbReference>
<dbReference type="PANTHER" id="PTHR21139">
    <property type="entry name" value="TRIOSEPHOSPHATE ISOMERASE"/>
    <property type="match status" value="1"/>
</dbReference>
<comment type="catalytic activity">
    <reaction evidence="4">
        <text>D-glyceraldehyde 3-phosphate = dihydroxyacetone phosphate</text>
        <dbReference type="Rhea" id="RHEA:18585"/>
        <dbReference type="ChEBI" id="CHEBI:57642"/>
        <dbReference type="ChEBI" id="CHEBI:59776"/>
        <dbReference type="EC" id="5.3.1.1"/>
    </reaction>
</comment>
<sequence>MLKDAGCSHVIIGHSERRQFYGETDESVNKKTKSALSANLTAIVCVGEMLDEREGGKAEEVVKTQLSGSLDGLTVSDMERIIIAYEPVWAIGTGKTATPKQAQEMHGFIRQTLTESHGKETSDKIRILYGGSVKPENIKDLMSETDIDGALVGGASLEAESFSKIVNFNAGQNRCGRAFYEQHFKLGIYAARRTDGFIENYDRGGNYVYAFGFADRNARFAGKCFGSGFQSRNRDRTNHAAADHRSEQCQRRNARQHGSSGERNRFRSGKFDGERSG</sequence>
<dbReference type="Pfam" id="PF00121">
    <property type="entry name" value="TIM"/>
    <property type="match status" value="1"/>
</dbReference>
<dbReference type="GO" id="GO:0005829">
    <property type="term" value="C:cytosol"/>
    <property type="evidence" value="ECO:0007669"/>
    <property type="project" value="TreeGrafter"/>
</dbReference>